<gene>
    <name evidence="1" type="ORF">M5E07_14125</name>
</gene>
<organism evidence="1 2">
    <name type="scientific">Acinetobacter tibetensis</name>
    <dbReference type="NCBI Taxonomy" id="2943497"/>
    <lineage>
        <taxon>Bacteria</taxon>
        <taxon>Pseudomonadati</taxon>
        <taxon>Pseudomonadota</taxon>
        <taxon>Gammaproteobacteria</taxon>
        <taxon>Moraxellales</taxon>
        <taxon>Moraxellaceae</taxon>
        <taxon>Acinetobacter</taxon>
    </lineage>
</organism>
<proteinExistence type="predicted"/>
<dbReference type="GO" id="GO:0015035">
    <property type="term" value="F:protein-disulfide reductase activity"/>
    <property type="evidence" value="ECO:0007669"/>
    <property type="project" value="InterPro"/>
</dbReference>
<sequence>MQNDLDHIIQQYDIILFDAICVICNGWARFLIQHDPQAQFKLVSAQSPLGEKILEYYGLSTTHYTTMVVIIDGQLFTESTALFKVLARLGLPFSLMKTGYLIPRPFRDFLYRRVALNRYTLFGKTDDCLMPSQENKHHFLEQVIREYSTIP</sequence>
<dbReference type="InterPro" id="IPR052927">
    <property type="entry name" value="DCC_oxidoreductase"/>
</dbReference>
<evidence type="ECO:0000313" key="1">
    <source>
        <dbReference type="EMBL" id="USE82899.1"/>
    </source>
</evidence>
<accession>A0AAE9LQR2</accession>
<dbReference type="Proteomes" id="UP001056716">
    <property type="component" value="Chromosome"/>
</dbReference>
<reference evidence="1" key="1">
    <citation type="submission" date="2022-06" db="EMBL/GenBank/DDBJ databases">
        <title>Isolation, identification and characterization of iprodione-degrading strains in Lhasa, Tibet.</title>
        <authorList>
            <person name="Pan H."/>
        </authorList>
    </citation>
    <scope>NUCLEOTIDE SEQUENCE</scope>
    <source>
        <strain evidence="1">Y-23</strain>
    </source>
</reference>
<name>A0AAE9LQR2_9GAMM</name>
<dbReference type="KEGG" id="atz:M5E07_14125"/>
<protein>
    <submittedName>
        <fullName evidence="1">DCC1-like thiol-disulfide oxidoreductase family protein</fullName>
    </submittedName>
</protein>
<dbReference type="PANTHER" id="PTHR33639">
    <property type="entry name" value="THIOL-DISULFIDE OXIDOREDUCTASE DCC"/>
    <property type="match status" value="1"/>
</dbReference>
<dbReference type="InterPro" id="IPR007263">
    <property type="entry name" value="DCC1-like"/>
</dbReference>
<evidence type="ECO:0000313" key="2">
    <source>
        <dbReference type="Proteomes" id="UP001056716"/>
    </source>
</evidence>
<dbReference type="RefSeq" id="WP_252220169.1">
    <property type="nucleotide sequence ID" value="NZ_CP098732.1"/>
</dbReference>
<dbReference type="EMBL" id="CP098732">
    <property type="protein sequence ID" value="USE82899.1"/>
    <property type="molecule type" value="Genomic_DNA"/>
</dbReference>
<dbReference type="Pfam" id="PF04134">
    <property type="entry name" value="DCC1-like"/>
    <property type="match status" value="1"/>
</dbReference>
<dbReference type="AlphaFoldDB" id="A0AAE9LQR2"/>
<dbReference type="PANTHER" id="PTHR33639:SF2">
    <property type="entry name" value="DUF393 DOMAIN-CONTAINING PROTEIN"/>
    <property type="match status" value="1"/>
</dbReference>
<keyword evidence="2" id="KW-1185">Reference proteome</keyword>